<feature type="signal peptide" evidence="1">
    <location>
        <begin position="1"/>
        <end position="20"/>
    </location>
</feature>
<gene>
    <name evidence="2" type="ORF">SNAT2548_LOCUS31452</name>
</gene>
<organism evidence="2 3">
    <name type="scientific">Symbiodinium natans</name>
    <dbReference type="NCBI Taxonomy" id="878477"/>
    <lineage>
        <taxon>Eukaryota</taxon>
        <taxon>Sar</taxon>
        <taxon>Alveolata</taxon>
        <taxon>Dinophyceae</taxon>
        <taxon>Suessiales</taxon>
        <taxon>Symbiodiniaceae</taxon>
        <taxon>Symbiodinium</taxon>
    </lineage>
</organism>
<dbReference type="OrthoDB" id="10604248at2759"/>
<comment type="caution">
    <text evidence="2">The sequence shown here is derived from an EMBL/GenBank/DDBJ whole genome shotgun (WGS) entry which is preliminary data.</text>
</comment>
<evidence type="ECO:0000313" key="3">
    <source>
        <dbReference type="Proteomes" id="UP000604046"/>
    </source>
</evidence>
<dbReference type="EMBL" id="CAJNDS010002659">
    <property type="protein sequence ID" value="CAE7558601.1"/>
    <property type="molecule type" value="Genomic_DNA"/>
</dbReference>
<reference evidence="2" key="1">
    <citation type="submission" date="2021-02" db="EMBL/GenBank/DDBJ databases">
        <authorList>
            <person name="Dougan E. K."/>
            <person name="Rhodes N."/>
            <person name="Thang M."/>
            <person name="Chan C."/>
        </authorList>
    </citation>
    <scope>NUCLEOTIDE SEQUENCE</scope>
</reference>
<accession>A0A812U028</accession>
<name>A0A812U028_9DINO</name>
<feature type="chain" id="PRO_5032657808" evidence="1">
    <location>
        <begin position="21"/>
        <end position="331"/>
    </location>
</feature>
<sequence length="331" mass="36372">MLRNGRLWVAAASLMALSSGESEQMLRALRGRPLKAQEAGVPGNTSKLAWGNSSVTRALQTQQSATTFVDTDKLAAPEQWDADKDARIDARNEAFAASAYTLVLVAANFGESGTEWSDQQINTVIESTKSILMAASAAGGIGTMVGASLIVGIWDVFNPYDTEVSLEDRLAQFKQEILEEVSGMMDTALLRDHFSKRAVEIGHFYKQLNYARDALALMEPSARLSTLLSLESEAGNLRDLLFFECVTRPLRSQECSEQFKPGLFLLQNLMMVHIELMGDLIQAAKEVSPQKGHRQILKDGFRKIGCPRVPDLSSNITTCHWRPGLDSQFSG</sequence>
<evidence type="ECO:0000313" key="2">
    <source>
        <dbReference type="EMBL" id="CAE7558601.1"/>
    </source>
</evidence>
<keyword evidence="3" id="KW-1185">Reference proteome</keyword>
<dbReference type="Proteomes" id="UP000604046">
    <property type="component" value="Unassembled WGS sequence"/>
</dbReference>
<dbReference type="AlphaFoldDB" id="A0A812U028"/>
<keyword evidence="1" id="KW-0732">Signal</keyword>
<protein>
    <submittedName>
        <fullName evidence="2">Uncharacterized protein</fullName>
    </submittedName>
</protein>
<evidence type="ECO:0000256" key="1">
    <source>
        <dbReference type="SAM" id="SignalP"/>
    </source>
</evidence>
<proteinExistence type="predicted"/>